<gene>
    <name evidence="2" type="ORF">BDK51DRAFT_36604</name>
</gene>
<dbReference type="AlphaFoldDB" id="A0A4P9W4B8"/>
<organism evidence="2 3">
    <name type="scientific">Blyttiomyces helicus</name>
    <dbReference type="NCBI Taxonomy" id="388810"/>
    <lineage>
        <taxon>Eukaryota</taxon>
        <taxon>Fungi</taxon>
        <taxon>Fungi incertae sedis</taxon>
        <taxon>Chytridiomycota</taxon>
        <taxon>Chytridiomycota incertae sedis</taxon>
        <taxon>Chytridiomycetes</taxon>
        <taxon>Chytridiomycetes incertae sedis</taxon>
        <taxon>Blyttiomyces</taxon>
    </lineage>
</organism>
<sequence>MTAADSAAVPPARQKALCARLSIPRYALDESHGSTAQSPVARVDRLRRSQVQLPLPPPLPTTSWPSRFVPSTDNPRLAAADSQHSSPSTQKKQAPRLPPAAPYRRAPPSEPPAETNRQNNVPATFASRCRRPKSTPHSTALLPSTRLLDPAFARFCSGPYPEPISGRTQVVALKGGARLASPVAPPRAFLRACSGCCVL</sequence>
<feature type="compositionally biased region" description="Polar residues" evidence="1">
    <location>
        <begin position="82"/>
        <end position="92"/>
    </location>
</feature>
<keyword evidence="3" id="KW-1185">Reference proteome</keyword>
<dbReference type="EMBL" id="KZ997606">
    <property type="protein sequence ID" value="RKO87191.1"/>
    <property type="molecule type" value="Genomic_DNA"/>
</dbReference>
<evidence type="ECO:0000313" key="2">
    <source>
        <dbReference type="EMBL" id="RKO87191.1"/>
    </source>
</evidence>
<evidence type="ECO:0000313" key="3">
    <source>
        <dbReference type="Proteomes" id="UP000269721"/>
    </source>
</evidence>
<name>A0A4P9W4B8_9FUNG</name>
<dbReference type="Proteomes" id="UP000269721">
    <property type="component" value="Unassembled WGS sequence"/>
</dbReference>
<feature type="region of interest" description="Disordered" evidence="1">
    <location>
        <begin position="26"/>
        <end position="142"/>
    </location>
</feature>
<proteinExistence type="predicted"/>
<evidence type="ECO:0000256" key="1">
    <source>
        <dbReference type="SAM" id="MobiDB-lite"/>
    </source>
</evidence>
<feature type="compositionally biased region" description="Polar residues" evidence="1">
    <location>
        <begin position="61"/>
        <end position="74"/>
    </location>
</feature>
<protein>
    <submittedName>
        <fullName evidence="2">Uncharacterized protein</fullName>
    </submittedName>
</protein>
<reference evidence="3" key="1">
    <citation type="journal article" date="2018" name="Nat. Microbiol.">
        <title>Leveraging single-cell genomics to expand the fungal tree of life.</title>
        <authorList>
            <person name="Ahrendt S.R."/>
            <person name="Quandt C.A."/>
            <person name="Ciobanu D."/>
            <person name="Clum A."/>
            <person name="Salamov A."/>
            <person name="Andreopoulos B."/>
            <person name="Cheng J.F."/>
            <person name="Woyke T."/>
            <person name="Pelin A."/>
            <person name="Henrissat B."/>
            <person name="Reynolds N.K."/>
            <person name="Benny G.L."/>
            <person name="Smith M.E."/>
            <person name="James T.Y."/>
            <person name="Grigoriev I.V."/>
        </authorList>
    </citation>
    <scope>NUCLEOTIDE SEQUENCE [LARGE SCALE GENOMIC DNA]</scope>
</reference>
<accession>A0A4P9W4B8</accession>